<gene>
    <name evidence="2" type="ORF">TM35_000063100</name>
</gene>
<dbReference type="RefSeq" id="XP_028885371.1">
    <property type="nucleotide sequence ID" value="XM_029023347.1"/>
</dbReference>
<name>A0A1X0P345_9TRYP</name>
<reference evidence="2 3" key="1">
    <citation type="submission" date="2017-03" db="EMBL/GenBank/DDBJ databases">
        <title>An alternative strategy for trypanosome survival in the mammalian bloodstream revealed through genome and transcriptome analysis of the ubiquitous bovine parasite Trypanosoma (Megatrypanum) theileri.</title>
        <authorList>
            <person name="Kelly S."/>
            <person name="Ivens A."/>
            <person name="Mott A."/>
            <person name="O'Neill E."/>
            <person name="Emms D."/>
            <person name="Macleod O."/>
            <person name="Voorheis P."/>
            <person name="Matthews J."/>
            <person name="Matthews K."/>
            <person name="Carrington M."/>
        </authorList>
    </citation>
    <scope>NUCLEOTIDE SEQUENCE [LARGE SCALE GENOMIC DNA]</scope>
    <source>
        <strain evidence="2">Edinburgh</strain>
    </source>
</reference>
<dbReference type="Proteomes" id="UP000192257">
    <property type="component" value="Unassembled WGS sequence"/>
</dbReference>
<sequence>MSVEDGCCWNILKRIYAPRPLSTQAVKIKNTVLTDNQKAKHFIRLYPRRAKRHPHSYPPPPIPVTDTKFIPITAAELERAQRLLPKGTTAGPDGIYSEALQHLGTRAKGDSCSLQRESPYGRGSSLLERRHHCTTP</sequence>
<organism evidence="2 3">
    <name type="scientific">Trypanosoma theileri</name>
    <dbReference type="NCBI Taxonomy" id="67003"/>
    <lineage>
        <taxon>Eukaryota</taxon>
        <taxon>Discoba</taxon>
        <taxon>Euglenozoa</taxon>
        <taxon>Kinetoplastea</taxon>
        <taxon>Metakinetoplastina</taxon>
        <taxon>Trypanosomatida</taxon>
        <taxon>Trypanosomatidae</taxon>
        <taxon>Trypanosoma</taxon>
    </lineage>
</organism>
<evidence type="ECO:0000313" key="3">
    <source>
        <dbReference type="Proteomes" id="UP000192257"/>
    </source>
</evidence>
<dbReference type="EMBL" id="NBCO01000006">
    <property type="protein sequence ID" value="ORC91305.1"/>
    <property type="molecule type" value="Genomic_DNA"/>
</dbReference>
<accession>A0A1X0P345</accession>
<proteinExistence type="predicted"/>
<dbReference type="GeneID" id="39983127"/>
<dbReference type="AlphaFoldDB" id="A0A1X0P345"/>
<dbReference type="VEuPathDB" id="TriTrypDB:TM35_000063100"/>
<feature type="region of interest" description="Disordered" evidence="1">
    <location>
        <begin position="107"/>
        <end position="136"/>
    </location>
</feature>
<evidence type="ECO:0000256" key="1">
    <source>
        <dbReference type="SAM" id="MobiDB-lite"/>
    </source>
</evidence>
<protein>
    <submittedName>
        <fullName evidence="2">Tbingi protein</fullName>
    </submittedName>
</protein>
<keyword evidence="3" id="KW-1185">Reference proteome</keyword>
<evidence type="ECO:0000313" key="2">
    <source>
        <dbReference type="EMBL" id="ORC91305.1"/>
    </source>
</evidence>
<comment type="caution">
    <text evidence="2">The sequence shown here is derived from an EMBL/GenBank/DDBJ whole genome shotgun (WGS) entry which is preliminary data.</text>
</comment>